<keyword evidence="1" id="KW-0677">Repeat</keyword>
<comment type="caution">
    <text evidence="3">Lacks conserved residue(s) required for the propagation of feature annotation.</text>
</comment>
<evidence type="ECO:0000256" key="5">
    <source>
        <dbReference type="SAM" id="SignalP"/>
    </source>
</evidence>
<evidence type="ECO:0000259" key="7">
    <source>
        <dbReference type="PROSITE" id="PS50825"/>
    </source>
</evidence>
<protein>
    <submittedName>
        <fullName evidence="8">Low-density lipoprotein receptor-related protein 8</fullName>
    </submittedName>
</protein>
<keyword evidence="5" id="KW-0732">Signal</keyword>
<dbReference type="Pfam" id="PF00431">
    <property type="entry name" value="CUB"/>
    <property type="match status" value="1"/>
</dbReference>
<proteinExistence type="predicted"/>
<dbReference type="Proteomes" id="UP001152320">
    <property type="component" value="Chromosome 7"/>
</dbReference>
<dbReference type="InterPro" id="IPR035914">
    <property type="entry name" value="Sperma_CUB_dom_sf"/>
</dbReference>
<dbReference type="InterPro" id="IPR011042">
    <property type="entry name" value="6-blade_b-propeller_TolB-like"/>
</dbReference>
<keyword evidence="8" id="KW-0449">Lipoprotein</keyword>
<evidence type="ECO:0000256" key="3">
    <source>
        <dbReference type="PROSITE-ProRule" id="PRU00059"/>
    </source>
</evidence>
<dbReference type="InterPro" id="IPR000859">
    <property type="entry name" value="CUB_dom"/>
</dbReference>
<dbReference type="InterPro" id="IPR003410">
    <property type="entry name" value="HYR_dom"/>
</dbReference>
<dbReference type="EMBL" id="JAIZAY010000007">
    <property type="protein sequence ID" value="KAJ8038442.1"/>
    <property type="molecule type" value="Genomic_DNA"/>
</dbReference>
<dbReference type="SUPFAM" id="SSF63825">
    <property type="entry name" value="YWTD domain"/>
    <property type="match status" value="1"/>
</dbReference>
<feature type="signal peptide" evidence="5">
    <location>
        <begin position="1"/>
        <end position="24"/>
    </location>
</feature>
<evidence type="ECO:0000259" key="6">
    <source>
        <dbReference type="PROSITE" id="PS01180"/>
    </source>
</evidence>
<dbReference type="SMART" id="SM00135">
    <property type="entry name" value="LY"/>
    <property type="match status" value="3"/>
</dbReference>
<dbReference type="SUPFAM" id="SSF49854">
    <property type="entry name" value="Spermadhesin, CUB domain"/>
    <property type="match status" value="1"/>
</dbReference>
<gene>
    <name evidence="8" type="ORF">HOLleu_15873</name>
</gene>
<evidence type="ECO:0000313" key="8">
    <source>
        <dbReference type="EMBL" id="KAJ8038442.1"/>
    </source>
</evidence>
<dbReference type="PROSITE" id="PS50825">
    <property type="entry name" value="HYR"/>
    <property type="match status" value="1"/>
</dbReference>
<dbReference type="InterPro" id="IPR050778">
    <property type="entry name" value="Cueball_EGF_LRP_Nidogen"/>
</dbReference>
<dbReference type="Pfam" id="PF02494">
    <property type="entry name" value="HYR"/>
    <property type="match status" value="2"/>
</dbReference>
<keyword evidence="8" id="KW-0675">Receptor</keyword>
<reference evidence="8" key="1">
    <citation type="submission" date="2021-10" db="EMBL/GenBank/DDBJ databases">
        <title>Tropical sea cucumber genome reveals ecological adaptation and Cuvierian tubules defense mechanism.</title>
        <authorList>
            <person name="Chen T."/>
        </authorList>
    </citation>
    <scope>NUCLEOTIDE SEQUENCE</scope>
    <source>
        <strain evidence="8">Nanhai2018</strain>
        <tissue evidence="8">Muscle</tissue>
    </source>
</reference>
<dbReference type="PROSITE" id="PS01180">
    <property type="entry name" value="CUB"/>
    <property type="match status" value="1"/>
</dbReference>
<evidence type="ECO:0000256" key="1">
    <source>
        <dbReference type="ARBA" id="ARBA00022737"/>
    </source>
</evidence>
<dbReference type="SMART" id="SM00042">
    <property type="entry name" value="CUB"/>
    <property type="match status" value="1"/>
</dbReference>
<dbReference type="InterPro" id="IPR000033">
    <property type="entry name" value="LDLR_classB_rpt"/>
</dbReference>
<dbReference type="OrthoDB" id="6369184at2759"/>
<name>A0A9Q1H7E9_HOLLE</name>
<keyword evidence="9" id="KW-1185">Reference proteome</keyword>
<dbReference type="CDD" id="cd00041">
    <property type="entry name" value="CUB"/>
    <property type="match status" value="1"/>
</dbReference>
<dbReference type="AlphaFoldDB" id="A0A9Q1H7E9"/>
<feature type="domain" description="HYR" evidence="7">
    <location>
        <begin position="359"/>
        <end position="439"/>
    </location>
</feature>
<sequence>MSKTIACELLMLAAALLQPWMVLSQGDNSCNAEVRATTSPQNIVSENFPNHYPNDINCRTHITSPEGTVIELHFYVFSLEDSTDCEKDALVVFDGIDGGTRLLQHSCGSDFVWPHYPDKVVSTGNGMTLEFITDASGTSIGFSATYQADPIGLRVDVVSRLLYWTDAIQNTVSVSDLDGNYRLTIIENAGLSRPGSIVNEPNRGYIYFTDQGSRGKIWKAEADGSNLRTLVNKTNFQPQGLAIDLQERCLYWVDTITSELQMITVDGSNSSSFRLYDGVDPFAIALDEAAIFFTDESLRFYERSLQMDGRGIVFVDVSDYRGLTLRPLYDFGEDDPYACSSSPCEEICLPKPSDLFICQKVMPEFVKICPDDLIINGTSSVSVTWNEPAVTSPRGLSVTHTQTHHPGENFDPGAHLVNYDFEDIVGNKVSCAFYVVVIEPLGIFCPDDVEVFVDEDDDHGIATWHEPVNSFGERAVTQTHTPGESFPLGQTTVNYKFEDSTYFCTFTVTITQCMF</sequence>
<dbReference type="Pfam" id="PF00058">
    <property type="entry name" value="Ldl_recept_b"/>
    <property type="match status" value="1"/>
</dbReference>
<evidence type="ECO:0000256" key="2">
    <source>
        <dbReference type="ARBA" id="ARBA00023157"/>
    </source>
</evidence>
<comment type="caution">
    <text evidence="8">The sequence shown here is derived from an EMBL/GenBank/DDBJ whole genome shotgun (WGS) entry which is preliminary data.</text>
</comment>
<dbReference type="Gene3D" id="2.120.10.30">
    <property type="entry name" value="TolB, C-terminal domain"/>
    <property type="match status" value="1"/>
</dbReference>
<feature type="repeat" description="LDL-receptor class B" evidence="4">
    <location>
        <begin position="204"/>
        <end position="247"/>
    </location>
</feature>
<feature type="chain" id="PRO_5040355668" evidence="5">
    <location>
        <begin position="25"/>
        <end position="515"/>
    </location>
</feature>
<dbReference type="FunFam" id="2.60.120.290:FF:000005">
    <property type="entry name" value="Procollagen C-endopeptidase enhancer 1"/>
    <property type="match status" value="1"/>
</dbReference>
<feature type="repeat" description="LDL-receptor class B" evidence="4">
    <location>
        <begin position="160"/>
        <end position="203"/>
    </location>
</feature>
<feature type="domain" description="CUB" evidence="6">
    <location>
        <begin position="30"/>
        <end position="149"/>
    </location>
</feature>
<accession>A0A9Q1H7E9</accession>
<dbReference type="PANTHER" id="PTHR46513">
    <property type="entry name" value="VITELLOGENIN RECEPTOR-LIKE PROTEIN-RELATED-RELATED"/>
    <property type="match status" value="1"/>
</dbReference>
<dbReference type="PROSITE" id="PS51120">
    <property type="entry name" value="LDLRB"/>
    <property type="match status" value="2"/>
</dbReference>
<organism evidence="8 9">
    <name type="scientific">Holothuria leucospilota</name>
    <name type="common">Black long sea cucumber</name>
    <name type="synonym">Mertensiothuria leucospilota</name>
    <dbReference type="NCBI Taxonomy" id="206669"/>
    <lineage>
        <taxon>Eukaryota</taxon>
        <taxon>Metazoa</taxon>
        <taxon>Echinodermata</taxon>
        <taxon>Eleutherozoa</taxon>
        <taxon>Echinozoa</taxon>
        <taxon>Holothuroidea</taxon>
        <taxon>Aspidochirotacea</taxon>
        <taxon>Aspidochirotida</taxon>
        <taxon>Holothuriidae</taxon>
        <taxon>Holothuria</taxon>
    </lineage>
</organism>
<keyword evidence="2" id="KW-1015">Disulfide bond</keyword>
<evidence type="ECO:0000313" key="9">
    <source>
        <dbReference type="Proteomes" id="UP001152320"/>
    </source>
</evidence>
<evidence type="ECO:0000256" key="4">
    <source>
        <dbReference type="PROSITE-ProRule" id="PRU00461"/>
    </source>
</evidence>